<dbReference type="PANTHER" id="PTHR38593">
    <property type="entry name" value="BLR2558 PROTEIN"/>
    <property type="match status" value="1"/>
</dbReference>
<dbReference type="eggNOG" id="COG3652">
    <property type="taxonomic scope" value="Bacteria"/>
</dbReference>
<accession>C6XDG6</accession>
<feature type="chain" id="PRO_5002973888" description="DUF4142 domain-containing protein" evidence="1">
    <location>
        <begin position="22"/>
        <end position="172"/>
    </location>
</feature>
<dbReference type="EMBL" id="CP001674">
    <property type="protein sequence ID" value="ACT50591.1"/>
    <property type="molecule type" value="Genomic_DNA"/>
</dbReference>
<dbReference type="InterPro" id="IPR012347">
    <property type="entry name" value="Ferritin-like"/>
</dbReference>
<proteinExistence type="predicted"/>
<dbReference type="KEGG" id="mei:Msip34_1345"/>
<dbReference type="Gene3D" id="1.20.1260.10">
    <property type="match status" value="1"/>
</dbReference>
<dbReference type="PANTHER" id="PTHR38593:SF1">
    <property type="entry name" value="BLR2558 PROTEIN"/>
    <property type="match status" value="1"/>
</dbReference>
<gene>
    <name evidence="3" type="ordered locus">Msip34_1345</name>
</gene>
<evidence type="ECO:0000259" key="2">
    <source>
        <dbReference type="Pfam" id="PF13628"/>
    </source>
</evidence>
<reference evidence="4" key="1">
    <citation type="submission" date="2009-07" db="EMBL/GenBank/DDBJ databases">
        <title>Complete sequence of chromosome of Methylovorus sp. SIP3-4.</title>
        <authorList>
            <person name="Lucas S."/>
            <person name="Copeland A."/>
            <person name="Lapidus A."/>
            <person name="Glavina del Rio T."/>
            <person name="Tice H."/>
            <person name="Bruce D."/>
            <person name="Goodwin L."/>
            <person name="Pitluck S."/>
            <person name="Clum A."/>
            <person name="Larimer F."/>
            <person name="Land M."/>
            <person name="Hauser L."/>
            <person name="Kyrpides N."/>
            <person name="Mikhailova N."/>
            <person name="Kayluzhnaya M."/>
            <person name="Chistoserdova L."/>
        </authorList>
    </citation>
    <scope>NUCLEOTIDE SEQUENCE [LARGE SCALE GENOMIC DNA]</scope>
    <source>
        <strain evidence="4">SIP3-4</strain>
    </source>
</reference>
<organism evidence="3 4">
    <name type="scientific">Methylovorus glucosotrophus (strain SIP3-4)</name>
    <dbReference type="NCBI Taxonomy" id="582744"/>
    <lineage>
        <taxon>Bacteria</taxon>
        <taxon>Pseudomonadati</taxon>
        <taxon>Pseudomonadota</taxon>
        <taxon>Betaproteobacteria</taxon>
        <taxon>Nitrosomonadales</taxon>
        <taxon>Methylophilaceae</taxon>
        <taxon>Methylovorus</taxon>
    </lineage>
</organism>
<dbReference type="Proteomes" id="UP000002743">
    <property type="component" value="Chromosome"/>
</dbReference>
<evidence type="ECO:0000313" key="4">
    <source>
        <dbReference type="Proteomes" id="UP000002743"/>
    </source>
</evidence>
<sequence precursor="true">MRYRRFMALLVLSMASMPCFAAALSMQDEMFLKNAVKASVMEMEFNRLAVVHSKTPAVKEYAQRVLKDHEKCGDKLKRMALKLELELQEEPSLVEKLRLHLMSAKNGKPFDLAFIEDIGVEAHQDEVELFERAAAKVENPELKAFAAQNLPMVKQHLEAGKRLEISLKEPPH</sequence>
<dbReference type="Pfam" id="PF13628">
    <property type="entry name" value="DUF4142"/>
    <property type="match status" value="1"/>
</dbReference>
<evidence type="ECO:0000256" key="1">
    <source>
        <dbReference type="SAM" id="SignalP"/>
    </source>
</evidence>
<feature type="domain" description="DUF4142" evidence="2">
    <location>
        <begin position="27"/>
        <end position="163"/>
    </location>
</feature>
<keyword evidence="4" id="KW-1185">Reference proteome</keyword>
<dbReference type="AlphaFoldDB" id="C6XDG6"/>
<protein>
    <recommendedName>
        <fullName evidence="2">DUF4142 domain-containing protein</fullName>
    </recommendedName>
</protein>
<name>C6XDG6_METGS</name>
<dbReference type="HOGENOM" id="CLU_079636_6_0_4"/>
<reference evidence="3 4" key="2">
    <citation type="journal article" date="2011" name="J. Bacteriol.">
        <title>Genomes of three methylotrophs from a single niche uncover genetic and metabolic divergence of Methylophilaceae.</title>
        <authorList>
            <person name="Lapidus A."/>
            <person name="Clum A."/>
            <person name="Labutti K."/>
            <person name="Kaluzhnaya M.G."/>
            <person name="Lim S."/>
            <person name="Beck D.A."/>
            <person name="Glavina Del Rio T."/>
            <person name="Nolan M."/>
            <person name="Mavromatis K."/>
            <person name="Huntemann M."/>
            <person name="Lucas S."/>
            <person name="Lidstrom M.E."/>
            <person name="Ivanova N."/>
            <person name="Chistoserdova L."/>
        </authorList>
    </citation>
    <scope>NUCLEOTIDE SEQUENCE [LARGE SCALE GENOMIC DNA]</scope>
    <source>
        <strain evidence="3 4">SIP3-4</strain>
    </source>
</reference>
<keyword evidence="1" id="KW-0732">Signal</keyword>
<dbReference type="InterPro" id="IPR025419">
    <property type="entry name" value="DUF4142"/>
</dbReference>
<feature type="signal peptide" evidence="1">
    <location>
        <begin position="1"/>
        <end position="21"/>
    </location>
</feature>
<dbReference type="STRING" id="582744.Msip34_1345"/>
<evidence type="ECO:0000313" key="3">
    <source>
        <dbReference type="EMBL" id="ACT50591.1"/>
    </source>
</evidence>